<reference evidence="1" key="1">
    <citation type="submission" date="2014-11" db="EMBL/GenBank/DDBJ databases">
        <authorList>
            <person name="Amaro Gonzalez C."/>
        </authorList>
    </citation>
    <scope>NUCLEOTIDE SEQUENCE</scope>
</reference>
<name>A0A0E9W7S8_ANGAN</name>
<dbReference type="AlphaFoldDB" id="A0A0E9W7S8"/>
<protein>
    <submittedName>
        <fullName evidence="1">Uncharacterized protein</fullName>
    </submittedName>
</protein>
<proteinExistence type="predicted"/>
<accession>A0A0E9W7S8</accession>
<reference evidence="1" key="2">
    <citation type="journal article" date="2015" name="Fish Shellfish Immunol.">
        <title>Early steps in the European eel (Anguilla anguilla)-Vibrio vulnificus interaction in the gills: Role of the RtxA13 toxin.</title>
        <authorList>
            <person name="Callol A."/>
            <person name="Pajuelo D."/>
            <person name="Ebbesson L."/>
            <person name="Teles M."/>
            <person name="MacKenzie S."/>
            <person name="Amaro C."/>
        </authorList>
    </citation>
    <scope>NUCLEOTIDE SEQUENCE</scope>
</reference>
<sequence length="16" mass="1863">MLDSRCFSKYPALMNS</sequence>
<dbReference type="EMBL" id="GBXM01022231">
    <property type="protein sequence ID" value="JAH86346.1"/>
    <property type="molecule type" value="Transcribed_RNA"/>
</dbReference>
<evidence type="ECO:0000313" key="1">
    <source>
        <dbReference type="EMBL" id="JAH86346.1"/>
    </source>
</evidence>
<organism evidence="1">
    <name type="scientific">Anguilla anguilla</name>
    <name type="common">European freshwater eel</name>
    <name type="synonym">Muraena anguilla</name>
    <dbReference type="NCBI Taxonomy" id="7936"/>
    <lineage>
        <taxon>Eukaryota</taxon>
        <taxon>Metazoa</taxon>
        <taxon>Chordata</taxon>
        <taxon>Craniata</taxon>
        <taxon>Vertebrata</taxon>
        <taxon>Euteleostomi</taxon>
        <taxon>Actinopterygii</taxon>
        <taxon>Neopterygii</taxon>
        <taxon>Teleostei</taxon>
        <taxon>Anguilliformes</taxon>
        <taxon>Anguillidae</taxon>
        <taxon>Anguilla</taxon>
    </lineage>
</organism>